<keyword evidence="5" id="KW-0804">Transcription</keyword>
<evidence type="ECO:0000256" key="4">
    <source>
        <dbReference type="ARBA" id="ARBA00023125"/>
    </source>
</evidence>
<dbReference type="STRING" id="1071383.J7S847"/>
<dbReference type="PANTHER" id="PTHR31668">
    <property type="entry name" value="GLUCOSE TRANSPORT TRANSCRIPTION REGULATOR RGT1-RELATED-RELATED"/>
    <property type="match status" value="1"/>
</dbReference>
<dbReference type="InterPro" id="IPR001138">
    <property type="entry name" value="Zn2Cys6_DnaBD"/>
</dbReference>
<dbReference type="SMART" id="SM00066">
    <property type="entry name" value="GAL4"/>
    <property type="match status" value="1"/>
</dbReference>
<evidence type="ECO:0000256" key="7">
    <source>
        <dbReference type="SAM" id="MobiDB-lite"/>
    </source>
</evidence>
<dbReference type="PROSITE" id="PS50048">
    <property type="entry name" value="ZN2_CY6_FUNGAL_2"/>
    <property type="match status" value="1"/>
</dbReference>
<evidence type="ECO:0000256" key="1">
    <source>
        <dbReference type="ARBA" id="ARBA00022723"/>
    </source>
</evidence>
<evidence type="ECO:0000313" key="10">
    <source>
        <dbReference type="Proteomes" id="UP000006310"/>
    </source>
</evidence>
<dbReference type="GeneID" id="34526406"/>
<organism evidence="9 10">
    <name type="scientific">Huiozyma naganishii (strain ATCC MYA-139 / BCRC 22969 / CBS 8797 / KCTC 17520 / NBRC 10181 / NCYC 3082 / Yp74L-3)</name>
    <name type="common">Yeast</name>
    <name type="synonym">Kazachstania naganishii</name>
    <dbReference type="NCBI Taxonomy" id="1071383"/>
    <lineage>
        <taxon>Eukaryota</taxon>
        <taxon>Fungi</taxon>
        <taxon>Dikarya</taxon>
        <taxon>Ascomycota</taxon>
        <taxon>Saccharomycotina</taxon>
        <taxon>Saccharomycetes</taxon>
        <taxon>Saccharomycetales</taxon>
        <taxon>Saccharomycetaceae</taxon>
        <taxon>Huiozyma</taxon>
    </lineage>
</organism>
<dbReference type="KEGG" id="kng:KNAG_0F00190"/>
<dbReference type="GO" id="GO:0001080">
    <property type="term" value="P:nitrogen catabolite activation of transcription from RNA polymerase II promoter"/>
    <property type="evidence" value="ECO:0007669"/>
    <property type="project" value="TreeGrafter"/>
</dbReference>
<dbReference type="SUPFAM" id="SSF57701">
    <property type="entry name" value="Zn2/Cys6 DNA-binding domain"/>
    <property type="match status" value="1"/>
</dbReference>
<evidence type="ECO:0000259" key="8">
    <source>
        <dbReference type="PROSITE" id="PS50048"/>
    </source>
</evidence>
<dbReference type="GO" id="GO:0000981">
    <property type="term" value="F:DNA-binding transcription factor activity, RNA polymerase II-specific"/>
    <property type="evidence" value="ECO:0007669"/>
    <property type="project" value="InterPro"/>
</dbReference>
<accession>J7S847</accession>
<keyword evidence="1" id="KW-0479">Metal-binding</keyword>
<dbReference type="EMBL" id="HE978319">
    <property type="protein sequence ID" value="CCK70691.1"/>
    <property type="molecule type" value="Genomic_DNA"/>
</dbReference>
<dbReference type="OrthoDB" id="2595934at2759"/>
<dbReference type="CDD" id="cd00067">
    <property type="entry name" value="GAL4"/>
    <property type="match status" value="1"/>
</dbReference>
<evidence type="ECO:0000313" key="9">
    <source>
        <dbReference type="EMBL" id="CCK70691.1"/>
    </source>
</evidence>
<dbReference type="AlphaFoldDB" id="J7S847"/>
<keyword evidence="2" id="KW-0862">Zinc</keyword>
<evidence type="ECO:0000256" key="5">
    <source>
        <dbReference type="ARBA" id="ARBA00023163"/>
    </source>
</evidence>
<feature type="domain" description="Zn(2)-C6 fungal-type" evidence="8">
    <location>
        <begin position="66"/>
        <end position="98"/>
    </location>
</feature>
<dbReference type="GO" id="GO:0003677">
    <property type="term" value="F:DNA binding"/>
    <property type="evidence" value="ECO:0007669"/>
    <property type="project" value="UniProtKB-KW"/>
</dbReference>
<name>J7S847_HUIN7</name>
<evidence type="ECO:0000256" key="2">
    <source>
        <dbReference type="ARBA" id="ARBA00022833"/>
    </source>
</evidence>
<dbReference type="GO" id="GO:0005634">
    <property type="term" value="C:nucleus"/>
    <property type="evidence" value="ECO:0007669"/>
    <property type="project" value="TreeGrafter"/>
</dbReference>
<dbReference type="RefSeq" id="XP_022464937.1">
    <property type="nucleotide sequence ID" value="XM_022608441.1"/>
</dbReference>
<dbReference type="InterPro" id="IPR036864">
    <property type="entry name" value="Zn2-C6_fun-type_DNA-bd_sf"/>
</dbReference>
<dbReference type="GO" id="GO:0008270">
    <property type="term" value="F:zinc ion binding"/>
    <property type="evidence" value="ECO:0007669"/>
    <property type="project" value="InterPro"/>
</dbReference>
<dbReference type="HOGENOM" id="CLU_020222_0_0_1"/>
<dbReference type="InterPro" id="IPR050797">
    <property type="entry name" value="Carb_Metab_Trans_Reg"/>
</dbReference>
<dbReference type="Proteomes" id="UP000006310">
    <property type="component" value="Chromosome 6"/>
</dbReference>
<dbReference type="PROSITE" id="PS00463">
    <property type="entry name" value="ZN2_CY6_FUNGAL_1"/>
    <property type="match status" value="1"/>
</dbReference>
<protein>
    <recommendedName>
        <fullName evidence="8">Zn(2)-C6 fungal-type domain-containing protein</fullName>
    </recommendedName>
</protein>
<keyword evidence="6" id="KW-0539">Nucleus</keyword>
<gene>
    <name evidence="9" type="primary">KNAG0F00190</name>
    <name evidence="9" type="ordered locus">KNAG_0F00190</name>
</gene>
<dbReference type="PANTHER" id="PTHR31668:SF9">
    <property type="entry name" value="URACIL CATABOLISM PROTEIN 2"/>
    <property type="match status" value="1"/>
</dbReference>
<sequence>MNAEGSAKDNTHTVSAEVITHSKCAAEEGCPQTEKREPAEKDTLEEAPSTENRKIRRPRKKRKVSSCATCRKFKTRCDFEYTVGKCYRCNILKLDCSLSFAKPGKDEPGVYALGLVEKDHPPCEDRDGQGSATLSISSHVTKDTVVSSGHDKESSTHTGLEERLGALERNFESMSNRIDCILNLLQDPTARLTHKPPLAPEQTDLTAEASTAPVGHTRTMGSNNTSVSHSLVGGYKLKECPFQILNHIDDVFFPLTTTSEKEAHDREQRPSAVARVNFLRYYEKHQFLCHKLVKQFLVNSHFWIIPGGVKEIDGNFARGHLFITSVYTIIAMCSEDNDRYAAEQEELYPLVERLLTNTLTMFDKLKDFDIEAILYCCMFHISKKSKRHRQLKYNALVLSNFALFTLLHNIDFDKIKERISSEQEYNMSDLYHLRILNSLTACYLEHSISYGTITVLPDTLRDLNNLTAKFPQSNFGDDIKISEINLADVVNTLFSNFGAYFRRLLATSITENLNNRILILAELQEWYDNWAELLARDGASVLLFTYNFYHTMILRSFLTEFSEELIGHPNFLDSILITMKKHCFSLLNGFLRLPASLIRGAPILTSSQLVYACLTLCDFLHWYNVTDRHQILNLCTRVYWHLNSIGEKSNEVTENVGKIIISIVTTSKTRASQIDLPLLQKGVLDIPGTESLKPPLRSVCDITSLPAHANLMRVGETTVDLTTLNSTVADSQKEDAEPSLLNNINRFDTFEDFFEEFLDQLKPNAKQIFEKPSSSAIFKEDRRSDVRK</sequence>
<feature type="compositionally biased region" description="Basic and acidic residues" evidence="7">
    <location>
        <begin position="33"/>
        <end position="44"/>
    </location>
</feature>
<reference evidence="9 10" key="1">
    <citation type="journal article" date="2011" name="Proc. Natl. Acad. Sci. U.S.A.">
        <title>Evolutionary erosion of yeast sex chromosomes by mating-type switching accidents.</title>
        <authorList>
            <person name="Gordon J.L."/>
            <person name="Armisen D."/>
            <person name="Proux-Wera E."/>
            <person name="Oheigeartaigh S.S."/>
            <person name="Byrne K.P."/>
            <person name="Wolfe K.H."/>
        </authorList>
    </citation>
    <scope>NUCLEOTIDE SEQUENCE [LARGE SCALE GENOMIC DNA]</scope>
    <source>
        <strain evidence="10">ATCC MYA-139 / BCRC 22969 / CBS 8797 / CCRC 22969 / KCTC 17520 / NBRC 10181 / NCYC 3082</strain>
    </source>
</reference>
<dbReference type="OMA" id="HFWIIPG"/>
<feature type="region of interest" description="Disordered" evidence="7">
    <location>
        <begin position="25"/>
        <end position="58"/>
    </location>
</feature>
<proteinExistence type="predicted"/>
<reference evidence="10" key="2">
    <citation type="submission" date="2012-08" db="EMBL/GenBank/DDBJ databases">
        <title>Genome sequence of Kazachstania naganishii.</title>
        <authorList>
            <person name="Gordon J.L."/>
            <person name="Armisen D."/>
            <person name="Proux-Wera E."/>
            <person name="OhEigeartaigh S.S."/>
            <person name="Byrne K.P."/>
            <person name="Wolfe K.H."/>
        </authorList>
    </citation>
    <scope>NUCLEOTIDE SEQUENCE [LARGE SCALE GENOMIC DNA]</scope>
    <source>
        <strain evidence="10">ATCC MYA-139 / BCRC 22969 / CBS 8797 / CCRC 22969 / KCTC 17520 / NBRC 10181 / NCYC 3082</strain>
    </source>
</reference>
<keyword evidence="10" id="KW-1185">Reference proteome</keyword>
<dbReference type="eggNOG" id="ENOG502QU5T">
    <property type="taxonomic scope" value="Eukaryota"/>
</dbReference>
<evidence type="ECO:0000256" key="3">
    <source>
        <dbReference type="ARBA" id="ARBA00023015"/>
    </source>
</evidence>
<keyword evidence="3" id="KW-0805">Transcription regulation</keyword>
<dbReference type="Gene3D" id="4.10.240.10">
    <property type="entry name" value="Zn(2)-C6 fungal-type DNA-binding domain"/>
    <property type="match status" value="1"/>
</dbReference>
<keyword evidence="4" id="KW-0238">DNA-binding</keyword>
<evidence type="ECO:0000256" key="6">
    <source>
        <dbReference type="ARBA" id="ARBA00023242"/>
    </source>
</evidence>